<feature type="domain" description="Putative regulatory protein FmdB zinc ribbon" evidence="1">
    <location>
        <begin position="1"/>
        <end position="51"/>
    </location>
</feature>
<sequence>MPIYEYVSEAADDPEHSCRVCAKGFELRRPIDRAPLEVCPLCKNPVKKVISRINTPTITKPLSVSDAKKAGFTILQKRDQGVYEKL</sequence>
<dbReference type="RefSeq" id="WP_200351872.1">
    <property type="nucleotide sequence ID" value="NZ_BAABHZ010000006.1"/>
</dbReference>
<dbReference type="InterPro" id="IPR013429">
    <property type="entry name" value="Regulatory_FmdB_Zinc_ribbon"/>
</dbReference>
<reference evidence="2" key="1">
    <citation type="submission" date="2021-01" db="EMBL/GenBank/DDBJ databases">
        <title>Modified the classification status of verrucomicrobia.</title>
        <authorList>
            <person name="Feng X."/>
        </authorList>
    </citation>
    <scope>NUCLEOTIDE SEQUENCE</scope>
    <source>
        <strain evidence="2">JCM 18052</strain>
    </source>
</reference>
<evidence type="ECO:0000313" key="2">
    <source>
        <dbReference type="EMBL" id="MBK1816949.1"/>
    </source>
</evidence>
<keyword evidence="3" id="KW-1185">Reference proteome</keyword>
<evidence type="ECO:0000313" key="3">
    <source>
        <dbReference type="Proteomes" id="UP000600139"/>
    </source>
</evidence>
<protein>
    <submittedName>
        <fullName evidence="2">Zinc ribbon domain-containing protein</fullName>
    </submittedName>
</protein>
<comment type="caution">
    <text evidence="2">The sequence shown here is derived from an EMBL/GenBank/DDBJ whole genome shotgun (WGS) entry which is preliminary data.</text>
</comment>
<dbReference type="EMBL" id="JAENIK010000011">
    <property type="protein sequence ID" value="MBK1816949.1"/>
    <property type="molecule type" value="Genomic_DNA"/>
</dbReference>
<accession>A0A934R8B9</accession>
<organism evidence="2 3">
    <name type="scientific">Luteolibacter yonseiensis</name>
    <dbReference type="NCBI Taxonomy" id="1144680"/>
    <lineage>
        <taxon>Bacteria</taxon>
        <taxon>Pseudomonadati</taxon>
        <taxon>Verrucomicrobiota</taxon>
        <taxon>Verrucomicrobiia</taxon>
        <taxon>Verrucomicrobiales</taxon>
        <taxon>Verrucomicrobiaceae</taxon>
        <taxon>Luteolibacter</taxon>
    </lineage>
</organism>
<dbReference type="AlphaFoldDB" id="A0A934R8B9"/>
<dbReference type="SMART" id="SM00834">
    <property type="entry name" value="CxxC_CXXC_SSSS"/>
    <property type="match status" value="1"/>
</dbReference>
<dbReference type="Proteomes" id="UP000600139">
    <property type="component" value="Unassembled WGS sequence"/>
</dbReference>
<gene>
    <name evidence="2" type="ORF">JIN84_15085</name>
</gene>
<name>A0A934R8B9_9BACT</name>
<proteinExistence type="predicted"/>
<evidence type="ECO:0000259" key="1">
    <source>
        <dbReference type="SMART" id="SM00834"/>
    </source>
</evidence>